<reference evidence="8" key="1">
    <citation type="submission" date="2016-10" db="EMBL/GenBank/DDBJ databases">
        <authorList>
            <person name="de Groot N.N."/>
        </authorList>
    </citation>
    <scope>NUCLEOTIDE SEQUENCE [LARGE SCALE GENOMIC DNA]</scope>
    <source>
        <strain evidence="8">DSM 15758</strain>
    </source>
</reference>
<keyword evidence="3" id="KW-0238">DNA-binding</keyword>
<dbReference type="SUPFAM" id="SSF47413">
    <property type="entry name" value="lambda repressor-like DNA-binding domains"/>
    <property type="match status" value="1"/>
</dbReference>
<evidence type="ECO:0000259" key="5">
    <source>
        <dbReference type="PROSITE" id="PS50932"/>
    </source>
</evidence>
<keyword evidence="4" id="KW-0804">Transcription</keyword>
<dbReference type="InterPro" id="IPR001387">
    <property type="entry name" value="Cro/C1-type_HTH"/>
</dbReference>
<name>A0A1G5NYD1_9PSED</name>
<proteinExistence type="predicted"/>
<evidence type="ECO:0000256" key="3">
    <source>
        <dbReference type="ARBA" id="ARBA00023125"/>
    </source>
</evidence>
<dbReference type="SUPFAM" id="SSF53822">
    <property type="entry name" value="Periplasmic binding protein-like I"/>
    <property type="match status" value="1"/>
</dbReference>
<dbReference type="Pfam" id="PF00356">
    <property type="entry name" value="LacI"/>
    <property type="match status" value="1"/>
</dbReference>
<dbReference type="AlphaFoldDB" id="A0A1G5NYD1"/>
<evidence type="ECO:0000259" key="6">
    <source>
        <dbReference type="PROSITE" id="PS50943"/>
    </source>
</evidence>
<comment type="caution">
    <text evidence="7">The sequence shown here is derived from an EMBL/GenBank/DDBJ whole genome shotgun (WGS) entry which is preliminary data.</text>
</comment>
<evidence type="ECO:0000313" key="8">
    <source>
        <dbReference type="Proteomes" id="UP000183046"/>
    </source>
</evidence>
<keyword evidence="1" id="KW-0678">Repressor</keyword>
<evidence type="ECO:0000256" key="1">
    <source>
        <dbReference type="ARBA" id="ARBA00022491"/>
    </source>
</evidence>
<keyword evidence="2" id="KW-0805">Transcription regulation</keyword>
<dbReference type="PROSITE" id="PS50932">
    <property type="entry name" value="HTH_LACI_2"/>
    <property type="match status" value="1"/>
</dbReference>
<organism evidence="7 8">
    <name type="scientific">Pseudomonas oryzihabitans</name>
    <dbReference type="NCBI Taxonomy" id="47885"/>
    <lineage>
        <taxon>Bacteria</taxon>
        <taxon>Pseudomonadati</taxon>
        <taxon>Pseudomonadota</taxon>
        <taxon>Gammaproteobacteria</taxon>
        <taxon>Pseudomonadales</taxon>
        <taxon>Pseudomonadaceae</taxon>
        <taxon>Pseudomonas</taxon>
    </lineage>
</organism>
<sequence>MAKSVTIQDVARQAGLSKSAVSRYLNHSLSLPPATAQRIEGAIEALGFRRNSLAQRLSKGGSETIGLVLPDIANPFFAELADAAEATAFAHGYNLVLCLTRNDPAREIQYVHWKGSRRVDGLLFITNRADDGTLAAQLGAYREIVLLDEDVPGTSMPKVFADNVAGGRLATEHLIRQGHRRIAHVSGPAAVMSVRERREGYELALAAAGIPLRPDYLLLGEYSRDFGRQAAATLLDLPEPPQAIFAASDFIAVGVLDTLRERGLAVPDALSLVGFDDAPYAELLTPPLSTVRQSARDLGRQGIEALLAVLAGQPVAGEQRVAVTLVERGSVAPVPAPR</sequence>
<dbReference type="EMBL" id="FMWB01000008">
    <property type="protein sequence ID" value="SCZ41771.1"/>
    <property type="molecule type" value="Genomic_DNA"/>
</dbReference>
<evidence type="ECO:0000256" key="2">
    <source>
        <dbReference type="ARBA" id="ARBA00023015"/>
    </source>
</evidence>
<dbReference type="CDD" id="cd01392">
    <property type="entry name" value="HTH_LacI"/>
    <property type="match status" value="1"/>
</dbReference>
<gene>
    <name evidence="7" type="ORF">SAMN05216279_10866</name>
</gene>
<dbReference type="InterPro" id="IPR010982">
    <property type="entry name" value="Lambda_DNA-bd_dom_sf"/>
</dbReference>
<protein>
    <submittedName>
        <fullName evidence="7">Transcriptional regulator, LacI family</fullName>
    </submittedName>
</protein>
<dbReference type="InterPro" id="IPR028082">
    <property type="entry name" value="Peripla_BP_I"/>
</dbReference>
<dbReference type="SMART" id="SM00354">
    <property type="entry name" value="HTH_LACI"/>
    <property type="match status" value="1"/>
</dbReference>
<feature type="domain" description="HTH lacI-type" evidence="5">
    <location>
        <begin position="5"/>
        <end position="59"/>
    </location>
</feature>
<dbReference type="Pfam" id="PF13377">
    <property type="entry name" value="Peripla_BP_3"/>
    <property type="match status" value="1"/>
</dbReference>
<dbReference type="CDD" id="cd06267">
    <property type="entry name" value="PBP1_LacI_sugar_binding-like"/>
    <property type="match status" value="1"/>
</dbReference>
<dbReference type="GO" id="GO:0003700">
    <property type="term" value="F:DNA-binding transcription factor activity"/>
    <property type="evidence" value="ECO:0007669"/>
    <property type="project" value="TreeGrafter"/>
</dbReference>
<dbReference type="Gene3D" id="1.10.260.40">
    <property type="entry name" value="lambda repressor-like DNA-binding domains"/>
    <property type="match status" value="1"/>
</dbReference>
<accession>A0A1G5NYD1</accession>
<dbReference type="GO" id="GO:0000976">
    <property type="term" value="F:transcription cis-regulatory region binding"/>
    <property type="evidence" value="ECO:0007669"/>
    <property type="project" value="TreeGrafter"/>
</dbReference>
<dbReference type="PANTHER" id="PTHR30146">
    <property type="entry name" value="LACI-RELATED TRANSCRIPTIONAL REPRESSOR"/>
    <property type="match status" value="1"/>
</dbReference>
<dbReference type="Gene3D" id="3.40.50.2300">
    <property type="match status" value="2"/>
</dbReference>
<dbReference type="PROSITE" id="PS50943">
    <property type="entry name" value="HTH_CROC1"/>
    <property type="match status" value="1"/>
</dbReference>
<dbReference type="PANTHER" id="PTHR30146:SF148">
    <property type="entry name" value="HTH-TYPE TRANSCRIPTIONAL REPRESSOR PURR-RELATED"/>
    <property type="match status" value="1"/>
</dbReference>
<evidence type="ECO:0000256" key="4">
    <source>
        <dbReference type="ARBA" id="ARBA00023163"/>
    </source>
</evidence>
<dbReference type="InterPro" id="IPR046335">
    <property type="entry name" value="LacI/GalR-like_sensor"/>
</dbReference>
<dbReference type="Proteomes" id="UP000183046">
    <property type="component" value="Unassembled WGS sequence"/>
</dbReference>
<feature type="domain" description="HTH cro/C1-type" evidence="6">
    <location>
        <begin position="2"/>
        <end position="53"/>
    </location>
</feature>
<dbReference type="OrthoDB" id="5621819at2"/>
<evidence type="ECO:0000313" key="7">
    <source>
        <dbReference type="EMBL" id="SCZ41771.1"/>
    </source>
</evidence>
<dbReference type="RefSeq" id="WP_074584267.1">
    <property type="nucleotide sequence ID" value="NZ_FMWB01000008.1"/>
</dbReference>
<dbReference type="InterPro" id="IPR000843">
    <property type="entry name" value="HTH_LacI"/>
</dbReference>